<dbReference type="EMBL" id="CABFVA020000026">
    <property type="protein sequence ID" value="VVM05662.1"/>
    <property type="molecule type" value="Genomic_DNA"/>
</dbReference>
<dbReference type="Proteomes" id="UP000334923">
    <property type="component" value="Unassembled WGS sequence"/>
</dbReference>
<protein>
    <submittedName>
        <fullName evidence="1">Uncharacterized protein</fullName>
    </submittedName>
</protein>
<reference evidence="1 2" key="1">
    <citation type="submission" date="2019-09" db="EMBL/GenBank/DDBJ databases">
        <authorList>
            <person name="Cremers G."/>
        </authorList>
    </citation>
    <scope>NUCLEOTIDE SEQUENCE [LARGE SCALE GENOMIC DNA]</scope>
    <source>
        <strain evidence="1">4A</strain>
    </source>
</reference>
<gene>
    <name evidence="1" type="ORF">MAMT_00712</name>
</gene>
<proteinExistence type="predicted"/>
<evidence type="ECO:0000313" key="1">
    <source>
        <dbReference type="EMBL" id="VVM05662.1"/>
    </source>
</evidence>
<accession>A0A5E6MJH4</accession>
<sequence>MPRAPFSRQLCILLTVDRRNPLFAAFLKTMEERSKQGDDMYLYCLDDGVREIQTLLPRVGPRLRLFGCAYASLRRSLPRVADVTYGGLGLLADLILGTAEFMAF</sequence>
<keyword evidence="2" id="KW-1185">Reference proteome</keyword>
<dbReference type="RefSeq" id="WP_178086897.1">
    <property type="nucleotide sequence ID" value="NZ_CABFVA020000026.1"/>
</dbReference>
<dbReference type="AlphaFoldDB" id="A0A5E6MJH4"/>
<name>A0A5E6MJH4_9BACT</name>
<evidence type="ECO:0000313" key="2">
    <source>
        <dbReference type="Proteomes" id="UP000334923"/>
    </source>
</evidence>
<organism evidence="1 2">
    <name type="scientific">Methylacidimicrobium tartarophylax</name>
    <dbReference type="NCBI Taxonomy" id="1041768"/>
    <lineage>
        <taxon>Bacteria</taxon>
        <taxon>Pseudomonadati</taxon>
        <taxon>Verrucomicrobiota</taxon>
        <taxon>Methylacidimicrobium</taxon>
    </lineage>
</organism>